<dbReference type="InterPro" id="IPR050309">
    <property type="entry name" value="Type-B_Carboxylest/Lipase"/>
</dbReference>
<dbReference type="PROSITE" id="PS51257">
    <property type="entry name" value="PROKAR_LIPOPROTEIN"/>
    <property type="match status" value="1"/>
</dbReference>
<dbReference type="RefSeq" id="WP_144207312.1">
    <property type="nucleotide sequence ID" value="NZ_CABHMZ010000003.1"/>
</dbReference>
<proteinExistence type="inferred from homology"/>
<dbReference type="PANTHER" id="PTHR11559">
    <property type="entry name" value="CARBOXYLESTERASE"/>
    <property type="match status" value="1"/>
</dbReference>
<dbReference type="EC" id="3.1.1.-" evidence="3"/>
<accession>A0A564S9T6</accession>
<evidence type="ECO:0000313" key="5">
    <source>
        <dbReference type="EMBL" id="VUW91851.1"/>
    </source>
</evidence>
<dbReference type="AlphaFoldDB" id="A0A564S9T6"/>
<sequence>MNFRNFCKWIGLAISLMILVACSQTSKQGEQKNNHLAVRQTEYGLVKGSTTNGILTWKGVPYGGDTSGANRWKVPSNPKKWKGELDASKSGQVALQSSTDGVIGSENALNLDIYRPNSNKKKLPVLVYIHGGNNQTGESEELSGASFVKTHDAIFVSVNYRLGVLGFNPLPALKTGSDEENSGNYTLLDIAKSLDWIRANIENFGGDSKNVTVSGFSAGGRDVMAMLISPIFKGKFDKAISFSGGMTLADESKSQDVFATALAPLVVEDGKKGSVEEAKAWLLTRDNEVKDYLYHLDAKRLAPLMGNASIRMSVFPHLYPDGVVLPKEGFDTKNYNNVPLLMLTGQDEFSLFGYFDKYFAKAQENKTMTQEPAASDYAFINKYGGQLYSLFNVQESAEKMIANYKSPIYAGEVQFGHDPAVVGSPMSTFGSYHGVFVPLFDQDNQNYKALVGDAYKSNGAKKLSTIFQDYIYHFISNGNPNGKNLPEWKTWSAAGDETTLYLDATKKDANIKMGKKEFTYADVLDAIEKDTSVPTDRKQVLISQVLNGRWFSHDLDEKYNNLSEFDK</sequence>
<organism evidence="5 6">
    <name type="scientific">Streptococcus constellatus</name>
    <dbReference type="NCBI Taxonomy" id="76860"/>
    <lineage>
        <taxon>Bacteria</taxon>
        <taxon>Bacillati</taxon>
        <taxon>Bacillota</taxon>
        <taxon>Bacilli</taxon>
        <taxon>Lactobacillales</taxon>
        <taxon>Streptococcaceae</taxon>
        <taxon>Streptococcus</taxon>
        <taxon>Streptococcus anginosus group</taxon>
    </lineage>
</organism>
<dbReference type="OrthoDB" id="9815425at2"/>
<evidence type="ECO:0000313" key="6">
    <source>
        <dbReference type="Proteomes" id="UP000385544"/>
    </source>
</evidence>
<evidence type="ECO:0000256" key="2">
    <source>
        <dbReference type="ARBA" id="ARBA00022801"/>
    </source>
</evidence>
<evidence type="ECO:0000259" key="4">
    <source>
        <dbReference type="Pfam" id="PF00135"/>
    </source>
</evidence>
<dbReference type="Gene3D" id="3.40.50.1820">
    <property type="entry name" value="alpha/beta hydrolase"/>
    <property type="match status" value="1"/>
</dbReference>
<dbReference type="GO" id="GO:0016787">
    <property type="term" value="F:hydrolase activity"/>
    <property type="evidence" value="ECO:0007669"/>
    <property type="project" value="UniProtKB-KW"/>
</dbReference>
<gene>
    <name evidence="5" type="primary">pnbA</name>
    <name evidence="5" type="ORF">SCSS39_00293</name>
</gene>
<dbReference type="Pfam" id="PF00135">
    <property type="entry name" value="COesterase"/>
    <property type="match status" value="1"/>
</dbReference>
<dbReference type="Proteomes" id="UP000385544">
    <property type="component" value="Unassembled WGS sequence"/>
</dbReference>
<feature type="domain" description="Carboxylesterase type B" evidence="4">
    <location>
        <begin position="38"/>
        <end position="380"/>
    </location>
</feature>
<dbReference type="EMBL" id="CABHMZ010000003">
    <property type="protein sequence ID" value="VUW91851.1"/>
    <property type="molecule type" value="Genomic_DNA"/>
</dbReference>
<name>A0A564S9T6_STRCV</name>
<feature type="chain" id="PRO_5039750239" description="Carboxylic ester hydrolase" evidence="3">
    <location>
        <begin position="24"/>
        <end position="567"/>
    </location>
</feature>
<protein>
    <recommendedName>
        <fullName evidence="3">Carboxylic ester hydrolase</fullName>
        <ecNumber evidence="3">3.1.1.-</ecNumber>
    </recommendedName>
</protein>
<keyword evidence="2 3" id="KW-0378">Hydrolase</keyword>
<reference evidence="5 6" key="1">
    <citation type="submission" date="2019-07" db="EMBL/GenBank/DDBJ databases">
        <authorList>
            <person name="Hibberd C M."/>
            <person name="Gehrig L. J."/>
            <person name="Chang H.-W."/>
            <person name="Venkatesh S."/>
        </authorList>
    </citation>
    <scope>NUCLEOTIDE SEQUENCE [LARGE SCALE GENOMIC DNA]</scope>
    <source>
        <strain evidence="5">Streptococcus_constellatus_SS_Bg39</strain>
    </source>
</reference>
<dbReference type="SUPFAM" id="SSF53474">
    <property type="entry name" value="alpha/beta-Hydrolases"/>
    <property type="match status" value="1"/>
</dbReference>
<dbReference type="InterPro" id="IPR029058">
    <property type="entry name" value="AB_hydrolase_fold"/>
</dbReference>
<comment type="similarity">
    <text evidence="1 3">Belongs to the type-B carboxylesterase/lipase family.</text>
</comment>
<keyword evidence="3" id="KW-0732">Signal</keyword>
<dbReference type="PROSITE" id="PS00122">
    <property type="entry name" value="CARBOXYLESTERASE_B_1"/>
    <property type="match status" value="1"/>
</dbReference>
<dbReference type="InterPro" id="IPR002018">
    <property type="entry name" value="CarbesteraseB"/>
</dbReference>
<evidence type="ECO:0000256" key="1">
    <source>
        <dbReference type="ARBA" id="ARBA00005964"/>
    </source>
</evidence>
<dbReference type="InterPro" id="IPR019826">
    <property type="entry name" value="Carboxylesterase_B_AS"/>
</dbReference>
<feature type="signal peptide" evidence="3">
    <location>
        <begin position="1"/>
        <end position="23"/>
    </location>
</feature>
<evidence type="ECO:0000256" key="3">
    <source>
        <dbReference type="RuleBase" id="RU361235"/>
    </source>
</evidence>